<feature type="compositionally biased region" description="Basic and acidic residues" evidence="1">
    <location>
        <begin position="123"/>
        <end position="140"/>
    </location>
</feature>
<feature type="region of interest" description="Disordered" evidence="1">
    <location>
        <begin position="254"/>
        <end position="281"/>
    </location>
</feature>
<gene>
    <name evidence="2" type="ORF">SAMN06296429_105238</name>
</gene>
<feature type="region of interest" description="Disordered" evidence="1">
    <location>
        <begin position="352"/>
        <end position="399"/>
    </location>
</feature>
<reference evidence="2 3" key="1">
    <citation type="submission" date="2017-04" db="EMBL/GenBank/DDBJ databases">
        <authorList>
            <person name="Afonso C.L."/>
            <person name="Miller P.J."/>
            <person name="Scott M.A."/>
            <person name="Spackman E."/>
            <person name="Goraichik I."/>
            <person name="Dimitrov K.M."/>
            <person name="Suarez D.L."/>
            <person name="Swayne D.E."/>
        </authorList>
    </citation>
    <scope>NUCLEOTIDE SEQUENCE [LARGE SCALE GENOMIC DNA]</scope>
    <source>
        <strain evidence="2 3">CGMCC 1.12511</strain>
    </source>
</reference>
<evidence type="ECO:0000313" key="3">
    <source>
        <dbReference type="Proteomes" id="UP000192634"/>
    </source>
</evidence>
<sequence>MTYFLDNNGILGASPASIRRQADELSRVATHMDDVVRRLRSIQVDGVWESDAGRRFAANIGATPGDVEDIADVLHGAARTMRPYATKLEQSQRKMRSLDAEAEEADRIIKARDATLSTMSPDDPDRPRVQRERGEASRDLTAAERAFTRAGDAAYADEQRVGSALSTIALPQTDPSGYDWLESIERMGAGASKVGVLAKPLSVAGAGEPIGKAGRRLFYGEGSWKGVAKSGTGVAIDVGTLGIGRAAKGIRQRWGGLPSAPTKSANRVEGLPSRPRRIKDNPIATPAADARRAHRAVTGVGPAGWVTSKARSKSGMTDLEDAFDDWSDYAGAGNVAKATVVVEHTTKQVNRVVSHARSGPAAAKNAGIDKRENARRERVAQRRHQTVDRARKDSSSGHR</sequence>
<organism evidence="2 3">
    <name type="scientific">Janibacter indicus</name>
    <dbReference type="NCBI Taxonomy" id="857417"/>
    <lineage>
        <taxon>Bacteria</taxon>
        <taxon>Bacillati</taxon>
        <taxon>Actinomycetota</taxon>
        <taxon>Actinomycetes</taxon>
        <taxon>Micrococcales</taxon>
        <taxon>Intrasporangiaceae</taxon>
        <taxon>Janibacter</taxon>
    </lineage>
</organism>
<dbReference type="EMBL" id="FWXN01000005">
    <property type="protein sequence ID" value="SMC59059.1"/>
    <property type="molecule type" value="Genomic_DNA"/>
</dbReference>
<dbReference type="InterPro" id="IPR036689">
    <property type="entry name" value="ESAT-6-like_sf"/>
</dbReference>
<feature type="compositionally biased region" description="Basic and acidic residues" evidence="1">
    <location>
        <begin position="367"/>
        <end position="399"/>
    </location>
</feature>
<dbReference type="OrthoDB" id="4872369at2"/>
<dbReference type="Proteomes" id="UP000192634">
    <property type="component" value="Unassembled WGS sequence"/>
</dbReference>
<dbReference type="RefSeq" id="WP_084450694.1">
    <property type="nucleotide sequence ID" value="NZ_FWXN01000005.1"/>
</dbReference>
<accession>A0A1W2AEB1</accession>
<feature type="region of interest" description="Disordered" evidence="1">
    <location>
        <begin position="111"/>
        <end position="140"/>
    </location>
</feature>
<name>A0A1W2AEB1_9MICO</name>
<evidence type="ECO:0000313" key="2">
    <source>
        <dbReference type="EMBL" id="SMC59059.1"/>
    </source>
</evidence>
<dbReference type="AlphaFoldDB" id="A0A1W2AEB1"/>
<proteinExistence type="predicted"/>
<dbReference type="Gene3D" id="1.10.287.1060">
    <property type="entry name" value="ESAT-6-like"/>
    <property type="match status" value="1"/>
</dbReference>
<protein>
    <submittedName>
        <fullName evidence="2">Uncharacterized protein</fullName>
    </submittedName>
</protein>
<dbReference type="SUPFAM" id="SSF140453">
    <property type="entry name" value="EsxAB dimer-like"/>
    <property type="match status" value="1"/>
</dbReference>
<evidence type="ECO:0000256" key="1">
    <source>
        <dbReference type="SAM" id="MobiDB-lite"/>
    </source>
</evidence>